<feature type="domain" description="Endoribonuclease YicC-like C-terminal" evidence="7">
    <location>
        <begin position="171"/>
        <end position="287"/>
    </location>
</feature>
<dbReference type="GO" id="GO:0004521">
    <property type="term" value="F:RNA endonuclease activity"/>
    <property type="evidence" value="ECO:0007669"/>
    <property type="project" value="InterPro"/>
</dbReference>
<dbReference type="NCBIfam" id="TIGR00255">
    <property type="entry name" value="YicC/YloC family endoribonuclease"/>
    <property type="match status" value="1"/>
</dbReference>
<evidence type="ECO:0000256" key="5">
    <source>
        <dbReference type="ARBA" id="ARBA00035648"/>
    </source>
</evidence>
<keyword evidence="4" id="KW-0378">Hydrolase</keyword>
<proteinExistence type="inferred from homology"/>
<dbReference type="Pfam" id="PF03755">
    <property type="entry name" value="YicC-like_N"/>
    <property type="match status" value="1"/>
</dbReference>
<dbReference type="InterPro" id="IPR013527">
    <property type="entry name" value="YicC-like_N"/>
</dbReference>
<keyword evidence="2" id="KW-0540">Nuclease</keyword>
<gene>
    <name evidence="8" type="ORF">NCTC13093_00641</name>
</gene>
<dbReference type="Pfam" id="PF08340">
    <property type="entry name" value="YicC-like_C"/>
    <property type="match status" value="1"/>
</dbReference>
<dbReference type="AlphaFoldDB" id="A0A2X0VX13"/>
<dbReference type="PANTHER" id="PTHR30636:SF3">
    <property type="entry name" value="UPF0701 PROTEIN YICC"/>
    <property type="match status" value="1"/>
</dbReference>
<protein>
    <submittedName>
        <fullName evidence="8">Domain of uncharacterized function (DUF1732)</fullName>
    </submittedName>
</protein>
<keyword evidence="3" id="KW-0255">Endonuclease</keyword>
<keyword evidence="9" id="KW-1185">Reference proteome</keyword>
<evidence type="ECO:0000256" key="3">
    <source>
        <dbReference type="ARBA" id="ARBA00022759"/>
    </source>
</evidence>
<accession>A0A2X0VX13</accession>
<dbReference type="InterPro" id="IPR013551">
    <property type="entry name" value="YicC-like_C"/>
</dbReference>
<dbReference type="OrthoDB" id="9771229at2"/>
<dbReference type="RefSeq" id="WP_113743458.1">
    <property type="nucleotide sequence ID" value="NZ_UAPU01000007.1"/>
</dbReference>
<sequence length="287" mass="32315">MPSVKSMTAFASVRQKAQFGTFGLDLKSVNNRYLEIYCKIPDNMRFLEAELRDKIRQRNLRGKFELIVTFQENDDLALCINDKALDEVISVINNISAKAQNISTSAVDVLNMPGVMQKSEDIMSDTGSAILSAFDLLLNDFDESKKAEGSRLSSVILQKVEAIREQLVPIKSVLDSLVKIQREKLTEKIAQLKVDLDPERLEGEIALLAQKSDIAEEYDRLQSHLSAVEDILKRGGECGKRLDFMMQELNRESNTMASKASSLDITKTAVELKVLIEQMREQVQNLE</sequence>
<evidence type="ECO:0000259" key="6">
    <source>
        <dbReference type="Pfam" id="PF03755"/>
    </source>
</evidence>
<dbReference type="EMBL" id="UAPV01000001">
    <property type="protein sequence ID" value="SPT69275.1"/>
    <property type="molecule type" value="Genomic_DNA"/>
</dbReference>
<comment type="similarity">
    <text evidence="5">Belongs to the YicC/YloC family.</text>
</comment>
<organism evidence="8 9">
    <name type="scientific">Anaerobiospirillum thomasii</name>
    <dbReference type="NCBI Taxonomy" id="179995"/>
    <lineage>
        <taxon>Bacteria</taxon>
        <taxon>Pseudomonadati</taxon>
        <taxon>Pseudomonadota</taxon>
        <taxon>Gammaproteobacteria</taxon>
        <taxon>Aeromonadales</taxon>
        <taxon>Succinivibrionaceae</taxon>
        <taxon>Anaerobiospirillum</taxon>
    </lineage>
</organism>
<evidence type="ECO:0000256" key="2">
    <source>
        <dbReference type="ARBA" id="ARBA00022722"/>
    </source>
</evidence>
<name>A0A2X0VX13_9GAMM</name>
<reference evidence="8 9" key="1">
    <citation type="submission" date="2018-06" db="EMBL/GenBank/DDBJ databases">
        <authorList>
            <consortium name="Pathogen Informatics"/>
            <person name="Doyle S."/>
        </authorList>
    </citation>
    <scope>NUCLEOTIDE SEQUENCE [LARGE SCALE GENOMIC DNA]</scope>
    <source>
        <strain evidence="8 9">NCTC13093</strain>
    </source>
</reference>
<evidence type="ECO:0000313" key="8">
    <source>
        <dbReference type="EMBL" id="SPT69275.1"/>
    </source>
</evidence>
<dbReference type="GO" id="GO:0016787">
    <property type="term" value="F:hydrolase activity"/>
    <property type="evidence" value="ECO:0007669"/>
    <property type="project" value="UniProtKB-KW"/>
</dbReference>
<dbReference type="PANTHER" id="PTHR30636">
    <property type="entry name" value="UPF0701 PROTEIN YICC"/>
    <property type="match status" value="1"/>
</dbReference>
<evidence type="ECO:0000259" key="7">
    <source>
        <dbReference type="Pfam" id="PF08340"/>
    </source>
</evidence>
<evidence type="ECO:0000256" key="4">
    <source>
        <dbReference type="ARBA" id="ARBA00022801"/>
    </source>
</evidence>
<comment type="cofactor">
    <cofactor evidence="1">
        <name>a divalent metal cation</name>
        <dbReference type="ChEBI" id="CHEBI:60240"/>
    </cofactor>
</comment>
<dbReference type="InterPro" id="IPR005229">
    <property type="entry name" value="YicC/YloC-like"/>
</dbReference>
<evidence type="ECO:0000313" key="9">
    <source>
        <dbReference type="Proteomes" id="UP000250086"/>
    </source>
</evidence>
<evidence type="ECO:0000256" key="1">
    <source>
        <dbReference type="ARBA" id="ARBA00001968"/>
    </source>
</evidence>
<dbReference type="Proteomes" id="UP000250086">
    <property type="component" value="Unassembled WGS sequence"/>
</dbReference>
<feature type="domain" description="Endoribonuclease YicC-like N-terminal" evidence="6">
    <location>
        <begin position="4"/>
        <end position="153"/>
    </location>
</feature>